<feature type="transmembrane region" description="Helical" evidence="1">
    <location>
        <begin position="131"/>
        <end position="156"/>
    </location>
</feature>
<keyword evidence="1" id="KW-1133">Transmembrane helix</keyword>
<accession>A0A0G0URL7</accession>
<dbReference type="AlphaFoldDB" id="A0A0G0URL7"/>
<dbReference type="EMBL" id="LCAO01000013">
    <property type="protein sequence ID" value="KKR91383.1"/>
    <property type="molecule type" value="Genomic_DNA"/>
</dbReference>
<keyword evidence="1" id="KW-0472">Membrane</keyword>
<feature type="transmembrane region" description="Helical" evidence="1">
    <location>
        <begin position="362"/>
        <end position="379"/>
    </location>
</feature>
<organism evidence="2 3">
    <name type="scientific">Candidatus Woesebacteria bacterium GW2011_GWA1_41_13b</name>
    <dbReference type="NCBI Taxonomy" id="1618555"/>
    <lineage>
        <taxon>Bacteria</taxon>
        <taxon>Candidatus Woeseibacteriota</taxon>
    </lineage>
</organism>
<feature type="transmembrane region" description="Helical" evidence="1">
    <location>
        <begin position="96"/>
        <end position="119"/>
    </location>
</feature>
<evidence type="ECO:0000313" key="3">
    <source>
        <dbReference type="Proteomes" id="UP000034676"/>
    </source>
</evidence>
<name>A0A0G0URL7_9BACT</name>
<sequence length="566" mass="64686">MKKHVAAFIIIVLIVIGTFWFFPKSFFQQDEWAIFGNMIYTKLTNRNLLGVILPQSGLSHFTPFTRIVTRLTFDWFGLDFSPYVLMAAVFHTMNSFLLYVLVYILFGQWYIALFAALLFAANANTHQATSWLATTIGTEGCAVFLLLSLICFFLYLKKKNHMYAYGAAVSWFLSLGFKENSFFLIGLLPIYLMIRERTVHIYRNKSLVISFAIVLALYVGIRLLIAVGAPPPPGPAEAYSQPDLFVLGYRFIMLPLRSFVQAIVPIQYILFLSSQLLRLSYPQFLADGKIPDPYIVESVGADIVMLFLSLCFFVLVYFLVRRKTLVIRQAVLFCFLYVPLSVVLLILVGGRAGYASLFEPRNLYYPAIGSSVLVGLLLWELSTLVGRIFRRFRVVTIFVLLTGTVIGVNARLIRQDLRILAERSIVRKNILTSIVSVYPKLPENVIFYIESDTAYYGFAPEDTILPFQSGIGQTLLVWYYAQGERWPACFFDYHKDYLYALESQDYKGCGGRGFGYFRSYTKLLDALREHNISSEAVIAFRWVGGERRLVDETKKIREAIARDTRK</sequence>
<feature type="transmembrane region" description="Helical" evidence="1">
    <location>
        <begin position="5"/>
        <end position="22"/>
    </location>
</feature>
<proteinExistence type="predicted"/>
<feature type="transmembrane region" description="Helical" evidence="1">
    <location>
        <begin position="206"/>
        <end position="229"/>
    </location>
</feature>
<evidence type="ECO:0000313" key="2">
    <source>
        <dbReference type="EMBL" id="KKR91383.1"/>
    </source>
</evidence>
<protein>
    <submittedName>
        <fullName evidence="2">Uncharacterized protein</fullName>
    </submittedName>
</protein>
<comment type="caution">
    <text evidence="2">The sequence shown here is derived from an EMBL/GenBank/DDBJ whole genome shotgun (WGS) entry which is preliminary data.</text>
</comment>
<keyword evidence="1" id="KW-0812">Transmembrane</keyword>
<feature type="transmembrane region" description="Helical" evidence="1">
    <location>
        <begin position="326"/>
        <end position="350"/>
    </location>
</feature>
<feature type="transmembrane region" description="Helical" evidence="1">
    <location>
        <begin position="391"/>
        <end position="413"/>
    </location>
</feature>
<gene>
    <name evidence="2" type="ORF">UU42_C0013G0014</name>
</gene>
<reference evidence="2 3" key="1">
    <citation type="journal article" date="2015" name="Nature">
        <title>rRNA introns, odd ribosomes, and small enigmatic genomes across a large radiation of phyla.</title>
        <authorList>
            <person name="Brown C.T."/>
            <person name="Hug L.A."/>
            <person name="Thomas B.C."/>
            <person name="Sharon I."/>
            <person name="Castelle C.J."/>
            <person name="Singh A."/>
            <person name="Wilkins M.J."/>
            <person name="Williams K.H."/>
            <person name="Banfield J.F."/>
        </authorList>
    </citation>
    <scope>NUCLEOTIDE SEQUENCE [LARGE SCALE GENOMIC DNA]</scope>
</reference>
<dbReference type="Proteomes" id="UP000034676">
    <property type="component" value="Unassembled WGS sequence"/>
</dbReference>
<evidence type="ECO:0000256" key="1">
    <source>
        <dbReference type="SAM" id="Phobius"/>
    </source>
</evidence>
<feature type="transmembrane region" description="Helical" evidence="1">
    <location>
        <begin position="294"/>
        <end position="320"/>
    </location>
</feature>